<accession>A0A2U3E611</accession>
<reference evidence="2 3" key="1">
    <citation type="journal article" date="2016" name="Front. Microbiol.">
        <title>Genome and transcriptome sequences reveal the specific parasitism of the nematophagous Purpureocillium lilacinum 36-1.</title>
        <authorList>
            <person name="Xie J."/>
            <person name="Li S."/>
            <person name="Mo C."/>
            <person name="Xiao X."/>
            <person name="Peng D."/>
            <person name="Wang G."/>
            <person name="Xiao Y."/>
        </authorList>
    </citation>
    <scope>NUCLEOTIDE SEQUENCE [LARGE SCALE GENOMIC DNA]</scope>
    <source>
        <strain evidence="2 3">36-1</strain>
    </source>
</reference>
<sequence>MSSVEQVRRDVFPRVLVLSPPPDRSLGTHPTLTATQWQRPSCQAPHGWPYECVLDHVTSLVCASLPQCPSHLPRDAALTAFAALLLKLCPALNGLATLYLSLRPFGRTTTKQSISRCRPFPSESLLARARAHDTSLGPGDWRARCLLCAPQGKIPVSRPPKQRVAATPGGVQLNGRRGRGSWVLSIGRRTGFVSFLAKSERELNRPVARARPRTRRQAGGLVSTCPCEGAANNLPALVPERGRAWWGAHHSQVLCKVPSHVALARAVLGKLGRRQPIPYLSRGSLHDGRQGHPQSAPGMVWHGLGITSCTSSMGWHDLVRRGGPIVANPISPGVARRRRLGPLRAKAAWVPFVRCHPCNEWAAPVVPRAALPRSAPASPCPVVQRLDMDGCGPWADGRRMDGWMDGWIGSPWPHFVTLPAALARHSTPGPPTFCLALIVQGRRRALIFISFEEGPPPSSAGQTPSSLLPVIRSAGAAAGSQDPRIPDPRPTRVPRPALACPVGASNSYQNEAAWKRNDIPPARVTSSNIRVASPSAARAHPGRRPCHAMPGSRLSLADGAHAPPFPCLAFPAAQVMGARTAHRLSPFSVPSSWAGGRAWGGRSMYLGLAVRRAGEVVLGVATPHTHPRRRRRRRRAALCCAVLCCAPSPAAARPSSPAAQPSPALLLLRLHLSLSSSSSSSSSTSAHTHTSRWIRAGVQTFPHPSPPALDHRLQTQTFLCAPEKTIPPCCYPQQPRRGTTSCSLRLCGGRAKHQPLRLSSTWQIQFDSTLGRLLQRASPYLRTAPPFGSNGILRQDHRFAAAVQGSPIARVPSPSALRPRLASALSVAPDPLLLALAENR</sequence>
<organism evidence="2 3">
    <name type="scientific">Purpureocillium lilacinum</name>
    <name type="common">Paecilomyces lilacinus</name>
    <dbReference type="NCBI Taxonomy" id="33203"/>
    <lineage>
        <taxon>Eukaryota</taxon>
        <taxon>Fungi</taxon>
        <taxon>Dikarya</taxon>
        <taxon>Ascomycota</taxon>
        <taxon>Pezizomycotina</taxon>
        <taxon>Sordariomycetes</taxon>
        <taxon>Hypocreomycetidae</taxon>
        <taxon>Hypocreales</taxon>
        <taxon>Ophiocordycipitaceae</taxon>
        <taxon>Purpureocillium</taxon>
    </lineage>
</organism>
<comment type="caution">
    <text evidence="2">The sequence shown here is derived from an EMBL/GenBank/DDBJ whole genome shotgun (WGS) entry which is preliminary data.</text>
</comment>
<dbReference type="EMBL" id="LCWV01000010">
    <property type="protein sequence ID" value="PWI69968.1"/>
    <property type="molecule type" value="Genomic_DNA"/>
</dbReference>
<evidence type="ECO:0000313" key="3">
    <source>
        <dbReference type="Proteomes" id="UP000245956"/>
    </source>
</evidence>
<dbReference type="AlphaFoldDB" id="A0A2U3E611"/>
<dbReference type="Proteomes" id="UP000245956">
    <property type="component" value="Unassembled WGS sequence"/>
</dbReference>
<proteinExistence type="predicted"/>
<feature type="region of interest" description="Disordered" evidence="1">
    <location>
        <begin position="475"/>
        <end position="494"/>
    </location>
</feature>
<evidence type="ECO:0000313" key="2">
    <source>
        <dbReference type="EMBL" id="PWI69968.1"/>
    </source>
</evidence>
<protein>
    <submittedName>
        <fullName evidence="2">Uncharacterized protein</fullName>
    </submittedName>
</protein>
<gene>
    <name evidence="2" type="ORF">PCL_00112</name>
</gene>
<evidence type="ECO:0000256" key="1">
    <source>
        <dbReference type="SAM" id="MobiDB-lite"/>
    </source>
</evidence>
<name>A0A2U3E611_PURLI</name>